<evidence type="ECO:0008006" key="3">
    <source>
        <dbReference type="Google" id="ProtNLM"/>
    </source>
</evidence>
<sequence length="316" mass="35921">MLVYGCAADSLDDVIKGAESTLLGYTKKFCKSVVEIFESEYLREPTRDDIERQLEASAARGFPGCIGSLDCMHWAWEMCPTALKGQLSGKEGKPTVVLEVVADQHMWISHFFFGCAGSNNDINIIDRSPLLNNHVIRHGLYDSFTYVAAGKEFHQLYYLVDGIYPPYACFVATIRHPNTQKERLYAKRQESMRKDVERTFGVLRSKFRILKLPSRIWFGKDMLYVMKACVIIHNMIIEDEWGVPGLEDLTQRNGDMASTTSCFDEASSGVCENEALDLAEFITRRYSIQSEADNAVLREALIENLWELEGARNNLR</sequence>
<dbReference type="EMBL" id="QXFT01001552">
    <property type="protein sequence ID" value="KAE9315725.1"/>
    <property type="molecule type" value="Genomic_DNA"/>
</dbReference>
<proteinExistence type="predicted"/>
<dbReference type="PANTHER" id="PTHR47150:SF5">
    <property type="entry name" value="OS07G0546750 PROTEIN"/>
    <property type="match status" value="1"/>
</dbReference>
<reference evidence="1 2" key="1">
    <citation type="submission" date="2018-08" db="EMBL/GenBank/DDBJ databases">
        <title>Genomic investigation of the strawberry pathogen Phytophthora fragariae indicates pathogenicity is determined by transcriptional variation in three key races.</title>
        <authorList>
            <person name="Adams T.M."/>
            <person name="Armitage A.D."/>
            <person name="Sobczyk M.K."/>
            <person name="Bates H.J."/>
            <person name="Dunwell J.M."/>
            <person name="Nellist C.F."/>
            <person name="Harrison R.J."/>
        </authorList>
    </citation>
    <scope>NUCLEOTIDE SEQUENCE [LARGE SCALE GENOMIC DNA]</scope>
    <source>
        <strain evidence="1 2">SCRP333</strain>
    </source>
</reference>
<name>A0A6A4DWZ9_9STRA</name>
<keyword evidence="2" id="KW-1185">Reference proteome</keyword>
<comment type="caution">
    <text evidence="1">The sequence shown here is derived from an EMBL/GenBank/DDBJ whole genome shotgun (WGS) entry which is preliminary data.</text>
</comment>
<evidence type="ECO:0000313" key="1">
    <source>
        <dbReference type="EMBL" id="KAE9315725.1"/>
    </source>
</evidence>
<organism evidence="1 2">
    <name type="scientific">Phytophthora rubi</name>
    <dbReference type="NCBI Taxonomy" id="129364"/>
    <lineage>
        <taxon>Eukaryota</taxon>
        <taxon>Sar</taxon>
        <taxon>Stramenopiles</taxon>
        <taxon>Oomycota</taxon>
        <taxon>Peronosporomycetes</taxon>
        <taxon>Peronosporales</taxon>
        <taxon>Peronosporaceae</taxon>
        <taxon>Phytophthora</taxon>
    </lineage>
</organism>
<dbReference type="Proteomes" id="UP000434957">
    <property type="component" value="Unassembled WGS sequence"/>
</dbReference>
<dbReference type="AlphaFoldDB" id="A0A6A4DWZ9"/>
<gene>
    <name evidence="1" type="ORF">PR003_g18913</name>
</gene>
<evidence type="ECO:0000313" key="2">
    <source>
        <dbReference type="Proteomes" id="UP000434957"/>
    </source>
</evidence>
<dbReference type="Pfam" id="PF04827">
    <property type="entry name" value="Plant_tran"/>
    <property type="match status" value="1"/>
</dbReference>
<protein>
    <recommendedName>
        <fullName evidence="3">DDE Tnp4 domain-containing protein</fullName>
    </recommendedName>
</protein>
<dbReference type="PANTHER" id="PTHR47150">
    <property type="entry name" value="OS12G0169200 PROTEIN"/>
    <property type="match status" value="1"/>
</dbReference>
<accession>A0A6A4DWZ9</accession>
<dbReference type="InterPro" id="IPR006912">
    <property type="entry name" value="Harbinger_derived_prot"/>
</dbReference>